<dbReference type="SUPFAM" id="SSF47473">
    <property type="entry name" value="EF-hand"/>
    <property type="match status" value="1"/>
</dbReference>
<dbReference type="Gene3D" id="3.40.1090.10">
    <property type="entry name" value="Cytosolic phospholipase A2 catalytic domain"/>
    <property type="match status" value="2"/>
</dbReference>
<feature type="domain" description="PNPLA" evidence="8">
    <location>
        <begin position="107"/>
        <end position="296"/>
    </location>
</feature>
<keyword evidence="4" id="KW-0455">Luminescence</keyword>
<dbReference type="Proteomes" id="UP001652625">
    <property type="component" value="Chromosome 11"/>
</dbReference>
<organism evidence="9 10">
    <name type="scientific">Hydra vulgaris</name>
    <name type="common">Hydra</name>
    <name type="synonym">Hydra attenuata</name>
    <dbReference type="NCBI Taxonomy" id="6087"/>
    <lineage>
        <taxon>Eukaryota</taxon>
        <taxon>Metazoa</taxon>
        <taxon>Cnidaria</taxon>
        <taxon>Hydrozoa</taxon>
        <taxon>Hydroidolina</taxon>
        <taxon>Anthoathecata</taxon>
        <taxon>Aplanulata</taxon>
        <taxon>Hydridae</taxon>
        <taxon>Hydra</taxon>
    </lineage>
</organism>
<evidence type="ECO:0000259" key="7">
    <source>
        <dbReference type="PROSITE" id="PS50222"/>
    </source>
</evidence>
<evidence type="ECO:0000313" key="9">
    <source>
        <dbReference type="Proteomes" id="UP001652625"/>
    </source>
</evidence>
<dbReference type="Pfam" id="PF00036">
    <property type="entry name" value="EF-hand_1"/>
    <property type="match status" value="1"/>
</dbReference>
<dbReference type="InterPro" id="IPR011992">
    <property type="entry name" value="EF-hand-dom_pair"/>
</dbReference>
<name>A0ABM4CWX2_HYDVU</name>
<dbReference type="PROSITE" id="PS51635">
    <property type="entry name" value="PNPLA"/>
    <property type="match status" value="1"/>
</dbReference>
<dbReference type="PROSITE" id="PS50222">
    <property type="entry name" value="EF_HAND_2"/>
    <property type="match status" value="1"/>
</dbReference>
<dbReference type="InterPro" id="IPR002641">
    <property type="entry name" value="PNPLA_dom"/>
</dbReference>
<dbReference type="Gene3D" id="1.10.238.10">
    <property type="entry name" value="EF-hand"/>
    <property type="match status" value="1"/>
</dbReference>
<dbReference type="Pfam" id="PF01734">
    <property type="entry name" value="Patatin"/>
    <property type="match status" value="1"/>
</dbReference>
<keyword evidence="2" id="KW-0106">Calcium</keyword>
<keyword evidence="3 6" id="KW-0443">Lipid metabolism</keyword>
<dbReference type="PANTHER" id="PTHR46394:SF1">
    <property type="entry name" value="PNPLA DOMAIN-CONTAINING PROTEIN"/>
    <property type="match status" value="1"/>
</dbReference>
<dbReference type="PANTHER" id="PTHR46394">
    <property type="entry name" value="ANNEXIN"/>
    <property type="match status" value="1"/>
</dbReference>
<accession>A0ABM4CWX2</accession>
<feature type="short sequence motif" description="GXSXG" evidence="6">
    <location>
        <begin position="140"/>
        <end position="144"/>
    </location>
</feature>
<keyword evidence="6" id="KW-0378">Hydrolase</keyword>
<feature type="short sequence motif" description="GXGXXG" evidence="6">
    <location>
        <begin position="111"/>
        <end position="116"/>
    </location>
</feature>
<dbReference type="RefSeq" id="XP_065666438.1">
    <property type="nucleotide sequence ID" value="XM_065810366.1"/>
</dbReference>
<dbReference type="CDD" id="cd07207">
    <property type="entry name" value="Pat_ExoU_VipD_like"/>
    <property type="match status" value="1"/>
</dbReference>
<keyword evidence="5" id="KW-0599">Photoprotein</keyword>
<evidence type="ECO:0000256" key="4">
    <source>
        <dbReference type="ARBA" id="ARBA00023223"/>
    </source>
</evidence>
<sequence>MGCFSKLFSRNRCKVNHHSLTAAKFISNDDEDDLKTEDISGKDKRIVNQQIERPKENDLQSEVIKSGVVGSIVGSSEEKKFFSSILDNNNSIDDNVYNNFDFPFTNLVFEGGGNKGMAYAGALQVLEQAGIAQKINRVAGASVGAIAASLFAVGFTSEELKQFMEQDLRKVLVDHKCGYCSLLPNLLSGFGWNPGNKLIKWFGEQLKERTGNADITFREVLQRFNRELCIVVTNLNQMSTEYFHPKTTPNTPIKMAVRMSMALPGVFQSVKYVNDENTDVYVDGGLLCNYPIHAFDGWWLSMDPHDSFFKRLQPLDNYAKLFSKNERFGSWNPRTIGIMLYSRSETELMKTKLAQRDGSQPPPPVISKLYKKRKKILLNQKAASEEHLAVVNAIGRFMKELHRMNFDLDGIVSLKELKKVFEVSAIFTTEDQMLLFGNTDVNAAFSELDKDKDGEITFQELMAFVERKGVNIQTRFLGYTRKEIKTLGDFISTLQTALSINVKRNYVEDRDIERTIGIDTDYIEANDFSLEDHDKNFLLQSGEHAARAFLRYYCKRHPEFRKRESALLPKDFLNSQVKSNFLHPSSNLVH</sequence>
<dbReference type="InterPro" id="IPR052580">
    <property type="entry name" value="Lipid_Hydrolase"/>
</dbReference>
<proteinExistence type="inferred from homology"/>
<evidence type="ECO:0000259" key="8">
    <source>
        <dbReference type="PROSITE" id="PS51635"/>
    </source>
</evidence>
<evidence type="ECO:0000256" key="5">
    <source>
        <dbReference type="ARBA" id="ARBA00023262"/>
    </source>
</evidence>
<evidence type="ECO:0000256" key="2">
    <source>
        <dbReference type="ARBA" id="ARBA00022837"/>
    </source>
</evidence>
<dbReference type="InterPro" id="IPR018247">
    <property type="entry name" value="EF_Hand_1_Ca_BS"/>
</dbReference>
<dbReference type="CDD" id="cd00051">
    <property type="entry name" value="EFh"/>
    <property type="match status" value="1"/>
</dbReference>
<feature type="domain" description="EF-hand" evidence="7">
    <location>
        <begin position="436"/>
        <end position="471"/>
    </location>
</feature>
<protein>
    <submittedName>
        <fullName evidence="10">Uncharacterized protein LOC100213281 isoform X3</fullName>
    </submittedName>
</protein>
<evidence type="ECO:0000313" key="10">
    <source>
        <dbReference type="RefSeq" id="XP_065666438.1"/>
    </source>
</evidence>
<dbReference type="GeneID" id="100213281"/>
<evidence type="ECO:0000256" key="3">
    <source>
        <dbReference type="ARBA" id="ARBA00023098"/>
    </source>
</evidence>
<gene>
    <name evidence="10" type="primary">LOC100213281</name>
</gene>
<dbReference type="InterPro" id="IPR016035">
    <property type="entry name" value="Acyl_Trfase/lysoPLipase"/>
</dbReference>
<evidence type="ECO:0000256" key="1">
    <source>
        <dbReference type="ARBA" id="ARBA00007828"/>
    </source>
</evidence>
<dbReference type="InterPro" id="IPR002048">
    <property type="entry name" value="EF_hand_dom"/>
</dbReference>
<keyword evidence="6" id="KW-0442">Lipid degradation</keyword>
<dbReference type="PROSITE" id="PS00018">
    <property type="entry name" value="EF_HAND_1"/>
    <property type="match status" value="1"/>
</dbReference>
<keyword evidence="9" id="KW-1185">Reference proteome</keyword>
<feature type="active site" description="Nucleophile" evidence="6">
    <location>
        <position position="142"/>
    </location>
</feature>
<evidence type="ECO:0000256" key="6">
    <source>
        <dbReference type="PROSITE-ProRule" id="PRU01161"/>
    </source>
</evidence>
<feature type="short sequence motif" description="DGA/G" evidence="6">
    <location>
        <begin position="283"/>
        <end position="285"/>
    </location>
</feature>
<reference evidence="10" key="1">
    <citation type="submission" date="2025-08" db="UniProtKB">
        <authorList>
            <consortium name="RefSeq"/>
        </authorList>
    </citation>
    <scope>IDENTIFICATION</scope>
</reference>
<dbReference type="SMART" id="SM00054">
    <property type="entry name" value="EFh"/>
    <property type="match status" value="1"/>
</dbReference>
<feature type="active site" description="Proton acceptor" evidence="6">
    <location>
        <position position="283"/>
    </location>
</feature>
<comment type="similarity">
    <text evidence="1">Belongs to the aequorin family.</text>
</comment>
<dbReference type="SUPFAM" id="SSF52151">
    <property type="entry name" value="FabD/lysophospholipase-like"/>
    <property type="match status" value="1"/>
</dbReference>